<dbReference type="InterPro" id="IPR006121">
    <property type="entry name" value="HMA_dom"/>
</dbReference>
<keyword evidence="4" id="KW-1185">Reference proteome</keyword>
<accession>A0A510USH9</accession>
<evidence type="ECO:0000256" key="1">
    <source>
        <dbReference type="ARBA" id="ARBA00022723"/>
    </source>
</evidence>
<dbReference type="EMBL" id="BJUA01000005">
    <property type="protein sequence ID" value="GEK17603.1"/>
    <property type="molecule type" value="Genomic_DNA"/>
</dbReference>
<protein>
    <submittedName>
        <fullName evidence="3">Putative metal-binding protein</fullName>
    </submittedName>
</protein>
<dbReference type="InterPro" id="IPR017969">
    <property type="entry name" value="Heavy-metal-associated_CS"/>
</dbReference>
<organism evidence="3 4">
    <name type="scientific">Cellulomonas persica</name>
    <dbReference type="NCBI Taxonomy" id="76861"/>
    <lineage>
        <taxon>Bacteria</taxon>
        <taxon>Bacillati</taxon>
        <taxon>Actinomycetota</taxon>
        <taxon>Actinomycetes</taxon>
        <taxon>Micrococcales</taxon>
        <taxon>Cellulomonadaceae</taxon>
        <taxon>Cellulomonas</taxon>
    </lineage>
</organism>
<dbReference type="RefSeq" id="WP_146805869.1">
    <property type="nucleotide sequence ID" value="NZ_BJUA01000005.1"/>
</dbReference>
<dbReference type="CDD" id="cd00371">
    <property type="entry name" value="HMA"/>
    <property type="match status" value="1"/>
</dbReference>
<dbReference type="Pfam" id="PF00403">
    <property type="entry name" value="HMA"/>
    <property type="match status" value="1"/>
</dbReference>
<dbReference type="OrthoDB" id="9813965at2"/>
<comment type="caution">
    <text evidence="3">The sequence shown here is derived from an EMBL/GenBank/DDBJ whole genome shotgun (WGS) entry which is preliminary data.</text>
</comment>
<dbReference type="InterPro" id="IPR036163">
    <property type="entry name" value="HMA_dom_sf"/>
</dbReference>
<evidence type="ECO:0000259" key="2">
    <source>
        <dbReference type="PROSITE" id="PS50846"/>
    </source>
</evidence>
<dbReference type="AlphaFoldDB" id="A0A510USH9"/>
<reference evidence="3 4" key="1">
    <citation type="submission" date="2019-07" db="EMBL/GenBank/DDBJ databases">
        <title>Whole genome shotgun sequence of Cellulomonas persica NBRC 101101.</title>
        <authorList>
            <person name="Hosoyama A."/>
            <person name="Uohara A."/>
            <person name="Ohji S."/>
            <person name="Ichikawa N."/>
        </authorList>
    </citation>
    <scope>NUCLEOTIDE SEQUENCE [LARGE SCALE GENOMIC DNA]</scope>
    <source>
        <strain evidence="3 4">NBRC 101101</strain>
    </source>
</reference>
<gene>
    <name evidence="3" type="ORF">CPE01_13360</name>
</gene>
<dbReference type="SUPFAM" id="SSF55008">
    <property type="entry name" value="HMA, heavy metal-associated domain"/>
    <property type="match status" value="1"/>
</dbReference>
<keyword evidence="1" id="KW-0479">Metal-binding</keyword>
<dbReference type="Gene3D" id="3.30.70.100">
    <property type="match status" value="1"/>
</dbReference>
<sequence length="77" mass="7821">MSQTTTFGVDGMTCGHCVQHVTTELEAIPGVTGVEIDLAVGGSSRVTVTSDAPLSDEAVAAAVDEAGYAVTPRRSLL</sequence>
<evidence type="ECO:0000313" key="3">
    <source>
        <dbReference type="EMBL" id="GEK17603.1"/>
    </source>
</evidence>
<dbReference type="Proteomes" id="UP000321386">
    <property type="component" value="Unassembled WGS sequence"/>
</dbReference>
<dbReference type="GO" id="GO:0046872">
    <property type="term" value="F:metal ion binding"/>
    <property type="evidence" value="ECO:0007669"/>
    <property type="project" value="UniProtKB-KW"/>
</dbReference>
<name>A0A510USH9_9CELL</name>
<dbReference type="PROSITE" id="PS01047">
    <property type="entry name" value="HMA_1"/>
    <property type="match status" value="1"/>
</dbReference>
<evidence type="ECO:0000313" key="4">
    <source>
        <dbReference type="Proteomes" id="UP000321386"/>
    </source>
</evidence>
<feature type="domain" description="HMA" evidence="2">
    <location>
        <begin position="3"/>
        <end position="71"/>
    </location>
</feature>
<proteinExistence type="predicted"/>
<dbReference type="PROSITE" id="PS50846">
    <property type="entry name" value="HMA_2"/>
    <property type="match status" value="1"/>
</dbReference>